<accession>A0A0W8E171</accession>
<comment type="caution">
    <text evidence="1">The sequence shown here is derived from an EMBL/GenBank/DDBJ whole genome shotgun (WGS) entry which is preliminary data.</text>
</comment>
<dbReference type="EMBL" id="LNQE01001922">
    <property type="protein sequence ID" value="KUG02366.1"/>
    <property type="molecule type" value="Genomic_DNA"/>
</dbReference>
<gene>
    <name evidence="1" type="ORF">ASZ90_020267</name>
</gene>
<reference evidence="1" key="1">
    <citation type="journal article" date="2015" name="Proc. Natl. Acad. Sci. U.S.A.">
        <title>Networks of energetic and metabolic interactions define dynamics in microbial communities.</title>
        <authorList>
            <person name="Embree M."/>
            <person name="Liu J.K."/>
            <person name="Al-Bassam M.M."/>
            <person name="Zengler K."/>
        </authorList>
    </citation>
    <scope>NUCLEOTIDE SEQUENCE</scope>
</reference>
<dbReference type="AlphaFoldDB" id="A0A0W8E171"/>
<protein>
    <submittedName>
        <fullName evidence="1">Uncharacterized protein</fullName>
    </submittedName>
</protein>
<evidence type="ECO:0000313" key="1">
    <source>
        <dbReference type="EMBL" id="KUG02366.1"/>
    </source>
</evidence>
<sequence length="42" mass="4723">MMYKVCFTNPFGIYGIKSKTVQGKTVNVINISIKVWLNIADS</sequence>
<proteinExistence type="predicted"/>
<organism evidence="1">
    <name type="scientific">hydrocarbon metagenome</name>
    <dbReference type="NCBI Taxonomy" id="938273"/>
    <lineage>
        <taxon>unclassified sequences</taxon>
        <taxon>metagenomes</taxon>
        <taxon>ecological metagenomes</taxon>
    </lineage>
</organism>
<name>A0A0W8E171_9ZZZZ</name>